<dbReference type="RefSeq" id="WP_148126959.1">
    <property type="nucleotide sequence ID" value="NZ_CP018180.1"/>
</dbReference>
<sequence>MITIENQYFQAEIDLHGAQLTHLYHKKADFDYLWNNSAWNKHAPLLFPAIGRSNQEQYLLNHHPYPMPQHGFIADQDFQVISQTESEVSLQTEATAATKKFFPFDFVLEVTFGLTSAGLKSFFTVVNNSKKVMPFSLGSHPAFNVPITSKTEFSDYYLEFAGDFELPLKAFEIIKAPAPYRTGKIETFANQKRVPLTHDLFSKGLRIIANQQVKQVKLASDKTEHQIIVKLDDFPNVCLWTKEDKNLSFLCIEPFSGLPDILGEPVDWYTKEANLQLKPAKSKQLQYELLLK</sequence>
<dbReference type="SUPFAM" id="SSF74650">
    <property type="entry name" value="Galactose mutarotase-like"/>
    <property type="match status" value="1"/>
</dbReference>
<dbReference type="Pfam" id="PF01263">
    <property type="entry name" value="Aldose_epim"/>
    <property type="match status" value="1"/>
</dbReference>
<reference evidence="1 2" key="1">
    <citation type="submission" date="2016-11" db="EMBL/GenBank/DDBJ databases">
        <title>Interaction between Lactobacillus species and yeast in water kefir.</title>
        <authorList>
            <person name="Behr J."/>
            <person name="Xu D."/>
            <person name="Vogel R.F."/>
        </authorList>
    </citation>
    <scope>NUCLEOTIDE SEQUENCE [LARGE SCALE GENOMIC DNA]</scope>
    <source>
        <strain evidence="1 2">TMW 1.1827</strain>
    </source>
</reference>
<evidence type="ECO:0000313" key="2">
    <source>
        <dbReference type="Proteomes" id="UP000324497"/>
    </source>
</evidence>
<evidence type="ECO:0008006" key="3">
    <source>
        <dbReference type="Google" id="ProtNLM"/>
    </source>
</evidence>
<keyword evidence="2" id="KW-1185">Reference proteome</keyword>
<dbReference type="GO" id="GO:0016853">
    <property type="term" value="F:isomerase activity"/>
    <property type="evidence" value="ECO:0007669"/>
    <property type="project" value="InterPro"/>
</dbReference>
<dbReference type="AlphaFoldDB" id="A0A3S6QX11"/>
<dbReference type="KEGG" id="lng:BSQ50_09195"/>
<dbReference type="CDD" id="cd09024">
    <property type="entry name" value="Aldose_epim_lacX"/>
    <property type="match status" value="1"/>
</dbReference>
<dbReference type="PANTHER" id="PTHR11122:SF13">
    <property type="entry name" value="GLUCOSE-6-PHOSPHATE 1-EPIMERASE"/>
    <property type="match status" value="1"/>
</dbReference>
<dbReference type="GO" id="GO:0005975">
    <property type="term" value="P:carbohydrate metabolic process"/>
    <property type="evidence" value="ECO:0007669"/>
    <property type="project" value="InterPro"/>
</dbReference>
<dbReference type="EMBL" id="CP018180">
    <property type="protein sequence ID" value="AUJ32692.1"/>
    <property type="molecule type" value="Genomic_DNA"/>
</dbReference>
<gene>
    <name evidence="1" type="ORF">BSQ50_09195</name>
</gene>
<dbReference type="InterPro" id="IPR037481">
    <property type="entry name" value="LacX"/>
</dbReference>
<name>A0A3S6QX11_9LACO</name>
<dbReference type="InterPro" id="IPR014718">
    <property type="entry name" value="GH-type_carb-bd"/>
</dbReference>
<dbReference type="Proteomes" id="UP000324497">
    <property type="component" value="Chromosome"/>
</dbReference>
<dbReference type="InterPro" id="IPR008183">
    <property type="entry name" value="Aldose_1/G6P_1-epimerase"/>
</dbReference>
<protein>
    <recommendedName>
        <fullName evidence="3">Galactose mutarotase</fullName>
    </recommendedName>
</protein>
<dbReference type="GO" id="GO:0030246">
    <property type="term" value="F:carbohydrate binding"/>
    <property type="evidence" value="ECO:0007669"/>
    <property type="project" value="InterPro"/>
</dbReference>
<evidence type="ECO:0000313" key="1">
    <source>
        <dbReference type="EMBL" id="AUJ32692.1"/>
    </source>
</evidence>
<proteinExistence type="predicted"/>
<dbReference type="Gene3D" id="2.70.98.10">
    <property type="match status" value="1"/>
</dbReference>
<accession>A0A3S6QX11</accession>
<dbReference type="PANTHER" id="PTHR11122">
    <property type="entry name" value="APOSPORY-ASSOCIATED PROTEIN C-RELATED"/>
    <property type="match status" value="1"/>
</dbReference>
<organism evidence="1 2">
    <name type="scientific">Liquorilactobacillus nagelii</name>
    <dbReference type="NCBI Taxonomy" id="82688"/>
    <lineage>
        <taxon>Bacteria</taxon>
        <taxon>Bacillati</taxon>
        <taxon>Bacillota</taxon>
        <taxon>Bacilli</taxon>
        <taxon>Lactobacillales</taxon>
        <taxon>Lactobacillaceae</taxon>
        <taxon>Liquorilactobacillus</taxon>
    </lineage>
</organism>
<dbReference type="InterPro" id="IPR011013">
    <property type="entry name" value="Gal_mutarotase_sf_dom"/>
</dbReference>